<gene>
    <name evidence="1" type="ORF">AXG93_1069s1100</name>
</gene>
<proteinExistence type="predicted"/>
<keyword evidence="2" id="KW-1185">Reference proteome</keyword>
<reference evidence="1" key="1">
    <citation type="submission" date="2016-03" db="EMBL/GenBank/DDBJ databases">
        <title>Mechanisms controlling the formation of the plant cell surface in tip-growing cells are functionally conserved among land plants.</title>
        <authorList>
            <person name="Honkanen S."/>
            <person name="Jones V.A."/>
            <person name="Morieri G."/>
            <person name="Champion C."/>
            <person name="Hetherington A.J."/>
            <person name="Kelly S."/>
            <person name="Saint-Marcoux D."/>
            <person name="Proust H."/>
            <person name="Prescott H."/>
            <person name="Dolan L."/>
        </authorList>
    </citation>
    <scope>NUCLEOTIDE SEQUENCE [LARGE SCALE GENOMIC DNA]</scope>
    <source>
        <tissue evidence="1">Whole gametophyte</tissue>
    </source>
</reference>
<protein>
    <submittedName>
        <fullName evidence="1">Uncharacterized protein</fullName>
    </submittedName>
</protein>
<name>A0A176WE85_MARPO</name>
<dbReference type="Proteomes" id="UP000077202">
    <property type="component" value="Unassembled WGS sequence"/>
</dbReference>
<accession>A0A176WE85</accession>
<evidence type="ECO:0000313" key="2">
    <source>
        <dbReference type="Proteomes" id="UP000077202"/>
    </source>
</evidence>
<comment type="caution">
    <text evidence="1">The sequence shown here is derived from an EMBL/GenBank/DDBJ whole genome shotgun (WGS) entry which is preliminary data.</text>
</comment>
<dbReference type="AlphaFoldDB" id="A0A176WE85"/>
<organism evidence="1 2">
    <name type="scientific">Marchantia polymorpha subsp. ruderalis</name>
    <dbReference type="NCBI Taxonomy" id="1480154"/>
    <lineage>
        <taxon>Eukaryota</taxon>
        <taxon>Viridiplantae</taxon>
        <taxon>Streptophyta</taxon>
        <taxon>Embryophyta</taxon>
        <taxon>Marchantiophyta</taxon>
        <taxon>Marchantiopsida</taxon>
        <taxon>Marchantiidae</taxon>
        <taxon>Marchantiales</taxon>
        <taxon>Marchantiaceae</taxon>
        <taxon>Marchantia</taxon>
    </lineage>
</organism>
<dbReference type="EMBL" id="LVLJ01001280">
    <property type="protein sequence ID" value="OAE30672.1"/>
    <property type="molecule type" value="Genomic_DNA"/>
</dbReference>
<evidence type="ECO:0000313" key="1">
    <source>
        <dbReference type="EMBL" id="OAE30672.1"/>
    </source>
</evidence>
<sequence length="178" mass="19703">MDTGGGDVDGLFVVHSVVECLRNSQWKGAVVVGCWMRLGVVEIPRRDAEGSSTAFNSRLPDVASKTMCNVMAQVGEWLITLVMTSVNYVRTANHESMSESISLVLRAAAFIPTPARVQGGILIQSLAMDLQGRPRRPQAMNVGRRRRKGYELRQAELGIVYRRDKFIPSTIHGVLEDF</sequence>